<evidence type="ECO:0000313" key="1">
    <source>
        <dbReference type="EMBL" id="CAB4690686.1"/>
    </source>
</evidence>
<proteinExistence type="predicted"/>
<dbReference type="InterPro" id="IPR011032">
    <property type="entry name" value="GroES-like_sf"/>
</dbReference>
<dbReference type="Gene3D" id="3.90.180.10">
    <property type="entry name" value="Medium-chain alcohol dehydrogenases, catalytic domain"/>
    <property type="match status" value="1"/>
</dbReference>
<reference evidence="1" key="1">
    <citation type="submission" date="2020-05" db="EMBL/GenBank/DDBJ databases">
        <authorList>
            <person name="Chiriac C."/>
            <person name="Salcher M."/>
            <person name="Ghai R."/>
            <person name="Kavagutti S V."/>
        </authorList>
    </citation>
    <scope>NUCLEOTIDE SEQUENCE</scope>
</reference>
<sequence length="42" mass="4883">MYREGQLDLDGLVTNTYTLDDINQGYQDMRDGKNIRGVLVYE</sequence>
<protein>
    <submittedName>
        <fullName evidence="1">Unannotated protein</fullName>
    </submittedName>
</protein>
<accession>A0A6J6NWN7</accession>
<dbReference type="SUPFAM" id="SSF50129">
    <property type="entry name" value="GroES-like"/>
    <property type="match status" value="1"/>
</dbReference>
<dbReference type="EMBL" id="CAEZWV010000089">
    <property type="protein sequence ID" value="CAB4690686.1"/>
    <property type="molecule type" value="Genomic_DNA"/>
</dbReference>
<gene>
    <name evidence="1" type="ORF">UFOPK2295_01871</name>
</gene>
<name>A0A6J6NWN7_9ZZZZ</name>
<dbReference type="AlphaFoldDB" id="A0A6J6NWN7"/>
<organism evidence="1">
    <name type="scientific">freshwater metagenome</name>
    <dbReference type="NCBI Taxonomy" id="449393"/>
    <lineage>
        <taxon>unclassified sequences</taxon>
        <taxon>metagenomes</taxon>
        <taxon>ecological metagenomes</taxon>
    </lineage>
</organism>